<dbReference type="EMBL" id="CADCWO010000192">
    <property type="protein sequence ID" value="CAA9584644.1"/>
    <property type="molecule type" value="Genomic_DNA"/>
</dbReference>
<feature type="transmembrane region" description="Helical" evidence="1">
    <location>
        <begin position="194"/>
        <end position="212"/>
    </location>
</feature>
<name>A0A6J4VNR6_9CYAN</name>
<reference evidence="2" key="1">
    <citation type="submission" date="2020-02" db="EMBL/GenBank/DDBJ databases">
        <authorList>
            <person name="Meier V. D."/>
        </authorList>
    </citation>
    <scope>NUCLEOTIDE SEQUENCE</scope>
    <source>
        <strain evidence="2">AVDCRST_MAG81</strain>
    </source>
</reference>
<dbReference type="InterPro" id="IPR007038">
    <property type="entry name" value="HupE_UreJ"/>
</dbReference>
<organism evidence="2">
    <name type="scientific">uncultured Synechococcales cyanobacterium</name>
    <dbReference type="NCBI Taxonomy" id="1936017"/>
    <lineage>
        <taxon>Bacteria</taxon>
        <taxon>Bacillati</taxon>
        <taxon>Cyanobacteriota</taxon>
        <taxon>Cyanophyceae</taxon>
        <taxon>Synechococcales</taxon>
        <taxon>environmental samples</taxon>
    </lineage>
</organism>
<proteinExistence type="predicted"/>
<feature type="transmembrane region" description="Helical" evidence="1">
    <location>
        <begin position="76"/>
        <end position="96"/>
    </location>
</feature>
<feature type="transmembrane region" description="Helical" evidence="1">
    <location>
        <begin position="46"/>
        <end position="69"/>
    </location>
</feature>
<keyword evidence="1" id="KW-1133">Transmembrane helix</keyword>
<protein>
    <submittedName>
        <fullName evidence="2">HupE-UreJ family cobalt transporter</fullName>
    </submittedName>
</protein>
<accession>A0A6J4VNR6</accession>
<dbReference type="PIRSF" id="PIRSF016919">
    <property type="entry name" value="HupE_UreJ"/>
    <property type="match status" value="1"/>
</dbReference>
<keyword evidence="1" id="KW-0472">Membrane</keyword>
<feature type="transmembrane region" description="Helical" evidence="1">
    <location>
        <begin position="126"/>
        <end position="144"/>
    </location>
</feature>
<dbReference type="Pfam" id="PF04955">
    <property type="entry name" value="HupE_UreJ"/>
    <property type="match status" value="1"/>
</dbReference>
<feature type="transmembrane region" description="Helical" evidence="1">
    <location>
        <begin position="156"/>
        <end position="182"/>
    </location>
</feature>
<sequence length="213" mass="21987">MPLQKWLLSILKGAGLIWIGLLSAIEPAAAHHTLAGKMPSNFFEGFLSGLAHPVVGLDHLAFIVAVGLLSASQPRGILISVVFLLTALTGTGVHLLNSDLPGAEIVISISVLALGLMLVVGKQASFNVLAGLAGLAGLFHGYAYGETIVGAEMTPLVAYLAGFTVIQYAVAMLAVGAGSLVFRASRSPLSLMRMGGCVISVIGTTFLLRTISH</sequence>
<dbReference type="AlphaFoldDB" id="A0A6J4VNR6"/>
<evidence type="ECO:0000256" key="1">
    <source>
        <dbReference type="SAM" id="Phobius"/>
    </source>
</evidence>
<gene>
    <name evidence="2" type="ORF">AVDCRST_MAG81-3531</name>
</gene>
<evidence type="ECO:0000313" key="2">
    <source>
        <dbReference type="EMBL" id="CAA9584644.1"/>
    </source>
</evidence>
<feature type="transmembrane region" description="Helical" evidence="1">
    <location>
        <begin position="102"/>
        <end position="119"/>
    </location>
</feature>
<keyword evidence="1" id="KW-0812">Transmembrane</keyword>